<dbReference type="InterPro" id="IPR058647">
    <property type="entry name" value="BSH_CzcB-like"/>
</dbReference>
<evidence type="ECO:0000313" key="5">
    <source>
        <dbReference type="Proteomes" id="UP000027059"/>
    </source>
</evidence>
<accession>A0A059Y3C0</accession>
<feature type="domain" description="CusB-like beta-barrel" evidence="2">
    <location>
        <begin position="201"/>
        <end position="273"/>
    </location>
</feature>
<dbReference type="Proteomes" id="UP000027059">
    <property type="component" value="Chromosome"/>
</dbReference>
<dbReference type="SUPFAM" id="SSF111369">
    <property type="entry name" value="HlyD-like secretion proteins"/>
    <property type="match status" value="1"/>
</dbReference>
<dbReference type="HOGENOM" id="CLU_764612_0_0_0"/>
<dbReference type="Gene3D" id="2.40.30.170">
    <property type="match status" value="1"/>
</dbReference>
<name>A0A059Y3C0_9BACT</name>
<dbReference type="AlphaFoldDB" id="A0A059Y3C0"/>
<keyword evidence="5" id="KW-1185">Reference proteome</keyword>
<reference evidence="4 5" key="2">
    <citation type="journal article" date="2015" name="Biomed. Res. Int.">
        <title>Effects of Arsenite Resistance on the Growth and Functional Gene Expression of Leptospirillum ferriphilum and Acidithiobacillus thiooxidans in Pure Culture and Coculture.</title>
        <authorList>
            <person name="Jiang H."/>
            <person name="Liang Y."/>
            <person name="Yin H."/>
            <person name="Xiao Y."/>
            <person name="Guo X."/>
            <person name="Xu Y."/>
            <person name="Hu Q."/>
            <person name="Liu H."/>
            <person name="Liu X."/>
        </authorList>
    </citation>
    <scope>NUCLEOTIDE SEQUENCE [LARGE SCALE GENOMIC DNA]</scope>
    <source>
        <strain evidence="4 5">YSK</strain>
    </source>
</reference>
<evidence type="ECO:0000256" key="1">
    <source>
        <dbReference type="ARBA" id="ARBA00022448"/>
    </source>
</evidence>
<proteinExistence type="predicted"/>
<evidence type="ECO:0000313" key="4">
    <source>
        <dbReference type="EMBL" id="AIA32032.1"/>
    </source>
</evidence>
<dbReference type="PROSITE" id="PS51257">
    <property type="entry name" value="PROKAR_LIPOPROTEIN"/>
    <property type="match status" value="1"/>
</dbReference>
<evidence type="ECO:0000259" key="3">
    <source>
        <dbReference type="Pfam" id="PF25973"/>
    </source>
</evidence>
<dbReference type="PANTHER" id="PTHR30097:SF4">
    <property type="entry name" value="SLR6042 PROTEIN"/>
    <property type="match status" value="1"/>
</dbReference>
<dbReference type="PANTHER" id="PTHR30097">
    <property type="entry name" value="CATION EFFLUX SYSTEM PROTEIN CUSB"/>
    <property type="match status" value="1"/>
</dbReference>
<dbReference type="Gene3D" id="2.40.420.20">
    <property type="match status" value="1"/>
</dbReference>
<feature type="domain" description="CzcB-like barrel-sandwich hybrid" evidence="3">
    <location>
        <begin position="75"/>
        <end position="197"/>
    </location>
</feature>
<protein>
    <submittedName>
        <fullName evidence="4">Uncharacterized protein</fullName>
    </submittedName>
</protein>
<dbReference type="Pfam" id="PF25954">
    <property type="entry name" value="Beta-barrel_RND_2"/>
    <property type="match status" value="1"/>
</dbReference>
<gene>
    <name evidence="4" type="ORF">Y981_12480</name>
</gene>
<reference evidence="5" key="1">
    <citation type="submission" date="2014-02" db="EMBL/GenBank/DDBJ databases">
        <title>Complete genome sequence and comparative genomic analysis of the nitrogen-fixing bacterium Leptospirillum ferriphilum YSK.</title>
        <authorList>
            <person name="Guo X."/>
            <person name="Yin H."/>
            <person name="Liang Y."/>
            <person name="Hu Q."/>
            <person name="Ma L."/>
            <person name="Xiao Y."/>
            <person name="Zhang X."/>
            <person name="Qiu G."/>
            <person name="Liu X."/>
        </authorList>
    </citation>
    <scope>NUCLEOTIDE SEQUENCE [LARGE SCALE GENOMIC DNA]</scope>
    <source>
        <strain evidence="5">YSK</strain>
    </source>
</reference>
<dbReference type="KEGG" id="lfp:Y981_12480"/>
<evidence type="ECO:0000259" key="2">
    <source>
        <dbReference type="Pfam" id="PF25954"/>
    </source>
</evidence>
<dbReference type="EMBL" id="CP007243">
    <property type="protein sequence ID" value="AIA32032.1"/>
    <property type="molecule type" value="Genomic_DNA"/>
</dbReference>
<dbReference type="InterPro" id="IPR058792">
    <property type="entry name" value="Beta-barrel_RND_2"/>
</dbReference>
<organism evidence="4 5">
    <name type="scientific">Leptospirillum ferriphilum YSK</name>
    <dbReference type="NCBI Taxonomy" id="1441628"/>
    <lineage>
        <taxon>Bacteria</taxon>
        <taxon>Pseudomonadati</taxon>
        <taxon>Nitrospirota</taxon>
        <taxon>Nitrospiria</taxon>
        <taxon>Nitrospirales</taxon>
        <taxon>Nitrospiraceae</taxon>
        <taxon>Leptospirillum</taxon>
    </lineage>
</organism>
<keyword evidence="1" id="KW-0813">Transport</keyword>
<sequence length="358" mass="39428">MKSRLCDRVPILSVLMSALSCLVLLGSCSRKPESFSSSPSLAKIPVKVVPVRPGTLQSFRSIPGRVTFDPHYYRRVMARVSAISTVRLRAFPGDHVRKGEVVAVLKSPDFLTAESELVSILNNRGGRLTPQDSLLALAKSKLVYMGASDQEIHRLLETRKPVDRYEVRSPIDGTIVKTGEMEGSQVHPGDVLFEVSDLRHLWVKAFIYPGEEGHITKKSPVWIQTLHDPDRMVPARIKEVSPMVDPMTRTIPIRIALSNQDLLLEPDLWVSVLIPRPSFGTKTSFIVPSGSIFESATGHLTVIVRDISGQFRRVRVVVGATDRGQTAVSGKFRSGDQVVTGGLNRVRALVKEGKSPLA</sequence>
<dbReference type="Pfam" id="PF25973">
    <property type="entry name" value="BSH_CzcB"/>
    <property type="match status" value="1"/>
</dbReference>
<dbReference type="InterPro" id="IPR051909">
    <property type="entry name" value="MFP_Cation_Efflux"/>
</dbReference>